<proteinExistence type="predicted"/>
<name>A0A8H4TNY3_9HYPO</name>
<feature type="compositionally biased region" description="Basic and acidic residues" evidence="1">
    <location>
        <begin position="21"/>
        <end position="31"/>
    </location>
</feature>
<sequence>MPGVVLAWWNRKLKLKPKPPKPCERHARVDKGPAPAGGSGVQSRPESLTIEQLKGKTKADIQKATPRLSP</sequence>
<evidence type="ECO:0000313" key="3">
    <source>
        <dbReference type="Proteomes" id="UP000622797"/>
    </source>
</evidence>
<reference evidence="2" key="2">
    <citation type="submission" date="2020-05" db="EMBL/GenBank/DDBJ databases">
        <authorList>
            <person name="Kim H.-S."/>
            <person name="Proctor R.H."/>
            <person name="Brown D.W."/>
        </authorList>
    </citation>
    <scope>NUCLEOTIDE SEQUENCE</scope>
    <source>
        <strain evidence="2">NRRL 20472</strain>
    </source>
</reference>
<feature type="region of interest" description="Disordered" evidence="1">
    <location>
        <begin position="16"/>
        <end position="70"/>
    </location>
</feature>
<gene>
    <name evidence="2" type="ORF">FSARC_10188</name>
</gene>
<feature type="compositionally biased region" description="Polar residues" evidence="1">
    <location>
        <begin position="41"/>
        <end position="50"/>
    </location>
</feature>
<dbReference type="EMBL" id="JABEXW010000609">
    <property type="protein sequence ID" value="KAF4961453.1"/>
    <property type="molecule type" value="Genomic_DNA"/>
</dbReference>
<protein>
    <submittedName>
        <fullName evidence="2">Uncharacterized protein</fullName>
    </submittedName>
</protein>
<comment type="caution">
    <text evidence="2">The sequence shown here is derived from an EMBL/GenBank/DDBJ whole genome shotgun (WGS) entry which is preliminary data.</text>
</comment>
<accession>A0A8H4TNY3</accession>
<keyword evidence="3" id="KW-1185">Reference proteome</keyword>
<evidence type="ECO:0000256" key="1">
    <source>
        <dbReference type="SAM" id="MobiDB-lite"/>
    </source>
</evidence>
<dbReference type="AlphaFoldDB" id="A0A8H4TNY3"/>
<evidence type="ECO:0000313" key="2">
    <source>
        <dbReference type="EMBL" id="KAF4961453.1"/>
    </source>
</evidence>
<organism evidence="2 3">
    <name type="scientific">Fusarium sarcochroum</name>
    <dbReference type="NCBI Taxonomy" id="1208366"/>
    <lineage>
        <taxon>Eukaryota</taxon>
        <taxon>Fungi</taxon>
        <taxon>Dikarya</taxon>
        <taxon>Ascomycota</taxon>
        <taxon>Pezizomycotina</taxon>
        <taxon>Sordariomycetes</taxon>
        <taxon>Hypocreomycetidae</taxon>
        <taxon>Hypocreales</taxon>
        <taxon>Nectriaceae</taxon>
        <taxon>Fusarium</taxon>
        <taxon>Fusarium lateritium species complex</taxon>
    </lineage>
</organism>
<reference evidence="2" key="1">
    <citation type="journal article" date="2020" name="BMC Genomics">
        <title>Correction to: Identification and distribution of gene clusters required for synthesis of sphingolipid metabolism inhibitors in diverse species of the filamentous fungus Fusarium.</title>
        <authorList>
            <person name="Kim H.S."/>
            <person name="Lohmar J.M."/>
            <person name="Busman M."/>
            <person name="Brown D.W."/>
            <person name="Naumann T.A."/>
            <person name="Divon H.H."/>
            <person name="Lysoe E."/>
            <person name="Uhlig S."/>
            <person name="Proctor R.H."/>
        </authorList>
    </citation>
    <scope>NUCLEOTIDE SEQUENCE</scope>
    <source>
        <strain evidence="2">NRRL 20472</strain>
    </source>
</reference>
<dbReference type="Proteomes" id="UP000622797">
    <property type="component" value="Unassembled WGS sequence"/>
</dbReference>